<accession>A0A8C4QQQ5</accession>
<sequence length="268" mass="31149">MDVHLSKDKVPMIYHDLVCPVMIKRHEEGMYNVHNIALKELTLDTLHTLQIAHGVPVPENKSVDTADDSFDDEESLFFPPLEKVLQVVPGHVGFFLEIKWPLQSKDGSWDFAFGSELFFDMNEFIDVILHCVFTHACQRRIIFSCFDPDICTVIRRKQNRFPVLFLTQGTTDVYDELMDIRNRSSDIAMHFAQSHNLLGVNFHTEDLLRKPEYIKKARTLGLLIFCWGKDTNNLDNQNILQREGVHGFVYDKIYEYSLLERKQLGIQS</sequence>
<dbReference type="PROSITE" id="PS51704">
    <property type="entry name" value="GP_PDE"/>
    <property type="match status" value="1"/>
</dbReference>
<dbReference type="OMA" id="EVAYMQH"/>
<dbReference type="GeneTree" id="ENSGT00440000033970"/>
<evidence type="ECO:0000256" key="1">
    <source>
        <dbReference type="ARBA" id="ARBA00007277"/>
    </source>
</evidence>
<name>A0A8C4QQQ5_EPTBU</name>
<dbReference type="SUPFAM" id="SSF51695">
    <property type="entry name" value="PLC-like phosphodiesterases"/>
    <property type="match status" value="1"/>
</dbReference>
<evidence type="ECO:0000313" key="4">
    <source>
        <dbReference type="Ensembl" id="ENSEBUP00000019167.1"/>
    </source>
</evidence>
<dbReference type="GO" id="GO:0046475">
    <property type="term" value="P:glycerophospholipid catabolic process"/>
    <property type="evidence" value="ECO:0007669"/>
    <property type="project" value="TreeGrafter"/>
</dbReference>
<dbReference type="Ensembl" id="ENSEBUT00000019743.1">
    <property type="protein sequence ID" value="ENSEBUP00000019167.1"/>
    <property type="gene ID" value="ENSEBUG00000011904.1"/>
</dbReference>
<organism evidence="4 5">
    <name type="scientific">Eptatretus burgeri</name>
    <name type="common">Inshore hagfish</name>
    <dbReference type="NCBI Taxonomy" id="7764"/>
    <lineage>
        <taxon>Eukaryota</taxon>
        <taxon>Metazoa</taxon>
        <taxon>Chordata</taxon>
        <taxon>Craniata</taxon>
        <taxon>Vertebrata</taxon>
        <taxon>Cyclostomata</taxon>
        <taxon>Myxini</taxon>
        <taxon>Myxiniformes</taxon>
        <taxon>Myxinidae</taxon>
        <taxon>Eptatretinae</taxon>
        <taxon>Eptatretus</taxon>
    </lineage>
</organism>
<dbReference type="PANTHER" id="PTHR22958">
    <property type="entry name" value="GLYCEROPHOSPHORYL DIESTER PHOSPHODIESTERASE"/>
    <property type="match status" value="1"/>
</dbReference>
<reference evidence="4" key="2">
    <citation type="submission" date="2025-09" db="UniProtKB">
        <authorList>
            <consortium name="Ensembl"/>
        </authorList>
    </citation>
    <scope>IDENTIFICATION</scope>
</reference>
<protein>
    <submittedName>
        <fullName evidence="4">Glycerophosphocholine phosphodiesterase 1</fullName>
    </submittedName>
</protein>
<evidence type="ECO:0000259" key="3">
    <source>
        <dbReference type="PROSITE" id="PS51704"/>
    </source>
</evidence>
<keyword evidence="5" id="KW-1185">Reference proteome</keyword>
<dbReference type="InterPro" id="IPR051578">
    <property type="entry name" value="GDPD"/>
</dbReference>
<comment type="similarity">
    <text evidence="1">Belongs to the glycerophosphoryl diester phosphodiesterase family.</text>
</comment>
<dbReference type="Pfam" id="PF03009">
    <property type="entry name" value="GDPD"/>
    <property type="match status" value="1"/>
</dbReference>
<dbReference type="InterPro" id="IPR030395">
    <property type="entry name" value="GP_PDE_dom"/>
</dbReference>
<dbReference type="InterPro" id="IPR017946">
    <property type="entry name" value="PLC-like_Pdiesterase_TIM-brl"/>
</dbReference>
<proteinExistence type="inferred from homology"/>
<dbReference type="PANTHER" id="PTHR22958:SF1">
    <property type="entry name" value="GLYCEROPHOSPHOCHOLINE PHOSPHODIESTERASE GPCPD1"/>
    <property type="match status" value="1"/>
</dbReference>
<dbReference type="AlphaFoldDB" id="A0A8C4QQQ5"/>
<feature type="domain" description="GP-PDE" evidence="3">
    <location>
        <begin position="1"/>
        <end position="260"/>
    </location>
</feature>
<evidence type="ECO:0000256" key="2">
    <source>
        <dbReference type="ARBA" id="ARBA00022801"/>
    </source>
</evidence>
<dbReference type="Gene3D" id="3.20.20.190">
    <property type="entry name" value="Phosphatidylinositol (PI) phosphodiesterase"/>
    <property type="match status" value="1"/>
</dbReference>
<evidence type="ECO:0000313" key="5">
    <source>
        <dbReference type="Proteomes" id="UP000694388"/>
    </source>
</evidence>
<dbReference type="GO" id="GO:0047389">
    <property type="term" value="F:glycerophosphocholine phosphodiesterase activity"/>
    <property type="evidence" value="ECO:0007669"/>
    <property type="project" value="TreeGrafter"/>
</dbReference>
<keyword evidence="2" id="KW-0378">Hydrolase</keyword>
<dbReference type="Proteomes" id="UP000694388">
    <property type="component" value="Unplaced"/>
</dbReference>
<reference evidence="4" key="1">
    <citation type="submission" date="2025-08" db="UniProtKB">
        <authorList>
            <consortium name="Ensembl"/>
        </authorList>
    </citation>
    <scope>IDENTIFICATION</scope>
</reference>